<dbReference type="AlphaFoldDB" id="A0A9X2IR77"/>
<keyword evidence="1" id="KW-0472">Membrane</keyword>
<sequence>MSNTLFDTYSLKARWLPAVITALPILALALAFVGVNVAVGSFLPAAAFAAISFAAVEYTRTRGQACEKRLVTKWGGMPTTRALRVTSRTGDLALTRRRQQVEALSGHQLPTALDEERDPVSADTRYAQAVKTVIIQLRHDGRGADLLQDENVSYGFRRNLRALRPLGISVLLASIAGCAAGYVILEMDVVALGIVFILELLVGAFWLFVVRDEWVSQQADTYAERMFSVLDAQAQRKPPAAED</sequence>
<evidence type="ECO:0000256" key="1">
    <source>
        <dbReference type="SAM" id="Phobius"/>
    </source>
</evidence>
<dbReference type="Proteomes" id="UP001155240">
    <property type="component" value="Unassembled WGS sequence"/>
</dbReference>
<feature type="transmembrane region" description="Helical" evidence="1">
    <location>
        <begin position="15"/>
        <end position="35"/>
    </location>
</feature>
<reference evidence="2" key="1">
    <citation type="submission" date="2022-06" db="EMBL/GenBank/DDBJ databases">
        <title>Whole genome shotgun sequencing (WGS) of Rathayibacter sp. ZW T2_19, isolated from stored onions (Allium cepa).</title>
        <authorList>
            <person name="Stoll D.A."/>
            <person name="Huch M."/>
        </authorList>
    </citation>
    <scope>NUCLEOTIDE SEQUENCE</scope>
    <source>
        <strain evidence="2">ZW T2_19</strain>
    </source>
</reference>
<feature type="transmembrane region" description="Helical" evidence="1">
    <location>
        <begin position="166"/>
        <end position="185"/>
    </location>
</feature>
<evidence type="ECO:0000313" key="3">
    <source>
        <dbReference type="Proteomes" id="UP001155240"/>
    </source>
</evidence>
<keyword evidence="3" id="KW-1185">Reference proteome</keyword>
<dbReference type="RefSeq" id="WP_251943148.1">
    <property type="nucleotide sequence ID" value="NZ_JAMRYM010000003.1"/>
</dbReference>
<protein>
    <submittedName>
        <fullName evidence="2">Uncharacterized protein</fullName>
    </submittedName>
</protein>
<keyword evidence="1" id="KW-0812">Transmembrane</keyword>
<proteinExistence type="predicted"/>
<dbReference type="EMBL" id="JAMRYM010000003">
    <property type="protein sequence ID" value="MCM6761171.1"/>
    <property type="molecule type" value="Genomic_DNA"/>
</dbReference>
<feature type="transmembrane region" description="Helical" evidence="1">
    <location>
        <begin position="191"/>
        <end position="210"/>
    </location>
</feature>
<comment type="caution">
    <text evidence="2">The sequence shown here is derived from an EMBL/GenBank/DDBJ whole genome shotgun (WGS) entry which is preliminary data.</text>
</comment>
<accession>A0A9X2IR77</accession>
<organism evidence="2 3">
    <name type="scientific">Rathayibacter rubneri</name>
    <dbReference type="NCBI Taxonomy" id="2950106"/>
    <lineage>
        <taxon>Bacteria</taxon>
        <taxon>Bacillati</taxon>
        <taxon>Actinomycetota</taxon>
        <taxon>Actinomycetes</taxon>
        <taxon>Micrococcales</taxon>
        <taxon>Microbacteriaceae</taxon>
        <taxon>Rathayibacter</taxon>
    </lineage>
</organism>
<feature type="transmembrane region" description="Helical" evidence="1">
    <location>
        <begin position="41"/>
        <end position="59"/>
    </location>
</feature>
<evidence type="ECO:0000313" key="2">
    <source>
        <dbReference type="EMBL" id="MCM6761171.1"/>
    </source>
</evidence>
<keyword evidence="1" id="KW-1133">Transmembrane helix</keyword>
<name>A0A9X2IR77_9MICO</name>
<gene>
    <name evidence="2" type="ORF">NB037_01950</name>
</gene>